<organism evidence="1 2">
    <name type="scientific">Pyrococcus horikoshii (strain ATCC 700860 / DSM 12428 / JCM 9974 / NBRC 100139 / OT-3)</name>
    <dbReference type="NCBI Taxonomy" id="70601"/>
    <lineage>
        <taxon>Archaea</taxon>
        <taxon>Methanobacteriati</taxon>
        <taxon>Methanobacteriota</taxon>
        <taxon>Thermococci</taxon>
        <taxon>Thermococcales</taxon>
        <taxon>Thermococcaceae</taxon>
        <taxon>Pyrococcus</taxon>
    </lineage>
</organism>
<gene>
    <name evidence="1" type="ordered locus">PH0408</name>
</gene>
<sequence>MRRVKTVTRKSKFHLLEEKTRRLNIKPLKVYLIGGGNLALRGLKSATKDIDIIILDERQFSIMQSLLETPIPKMPVYVRQYQSQWNYNLGMSSRYSHFLYGFNLEIFVESSW</sequence>
<dbReference type="STRING" id="70601.gene:9377328"/>
<dbReference type="KEGG" id="pho:PH0408"/>
<proteinExistence type="predicted"/>
<dbReference type="AlphaFoldDB" id="O58145"/>
<dbReference type="Proteomes" id="UP000000752">
    <property type="component" value="Chromosome"/>
</dbReference>
<dbReference type="EnsemblBacteria" id="BAA29483">
    <property type="protein sequence ID" value="BAA29483"/>
    <property type="gene ID" value="BAA29483"/>
</dbReference>
<evidence type="ECO:0000313" key="1">
    <source>
        <dbReference type="EMBL" id="BAA29483.1"/>
    </source>
</evidence>
<protein>
    <submittedName>
        <fullName evidence="1">Uncharacterized protein</fullName>
    </submittedName>
</protein>
<evidence type="ECO:0000313" key="2">
    <source>
        <dbReference type="Proteomes" id="UP000000752"/>
    </source>
</evidence>
<keyword evidence="2" id="KW-1185">Reference proteome</keyword>
<dbReference type="EMBL" id="BA000001">
    <property type="protein sequence ID" value="BAA29483.1"/>
    <property type="molecule type" value="Genomic_DNA"/>
</dbReference>
<dbReference type="PIR" id="F71149">
    <property type="entry name" value="F71149"/>
</dbReference>
<name>O58145_PYRHO</name>
<accession>O58145</accession>
<dbReference type="Gene3D" id="3.30.460.40">
    <property type="match status" value="1"/>
</dbReference>
<dbReference type="eggNOG" id="arCOG07592">
    <property type="taxonomic scope" value="Archaea"/>
</dbReference>
<reference evidence="1 2" key="1">
    <citation type="journal article" date="1998" name="DNA Res.">
        <title>Complete sequence and gene organization of the genome of a hyper-thermophilic archaebacterium, Pyrococcus horikoshii OT3.</title>
        <authorList>
            <person name="Kawarabayasi Y."/>
            <person name="Sawada M."/>
            <person name="Horikawa H."/>
            <person name="Haikawa Y."/>
            <person name="Hino Y."/>
            <person name="Yamamoto S."/>
            <person name="Sekine M."/>
            <person name="Baba S."/>
            <person name="Kosugi H."/>
            <person name="Hosoyama A."/>
            <person name="Nagai Y."/>
            <person name="Sakai M."/>
            <person name="Ogura K."/>
            <person name="Otuka R."/>
            <person name="Nakazawa H."/>
            <person name="Takamiya M."/>
            <person name="Ohfuku Y."/>
            <person name="Funahashi T."/>
            <person name="Tanaka T."/>
            <person name="Kudoh Y."/>
            <person name="Yamazaki J."/>
            <person name="Kushida N."/>
            <person name="Oguchi A."/>
            <person name="Aoki K."/>
            <person name="Nakamura Y."/>
            <person name="Robb T.F."/>
            <person name="Horikoshi K."/>
            <person name="Masuchi Y."/>
            <person name="Shizuya H."/>
            <person name="Kikuchi H."/>
        </authorList>
    </citation>
    <scope>NUCLEOTIDE SEQUENCE [LARGE SCALE GENOMIC DNA]</scope>
    <source>
        <strain evidence="2">ATCC 700860 / DSM 12428 / JCM 9974 / NBRC 100139 / OT-3</strain>
    </source>
</reference>